<dbReference type="InterPro" id="IPR012337">
    <property type="entry name" value="RNaseH-like_sf"/>
</dbReference>
<dbReference type="GO" id="GO:0003676">
    <property type="term" value="F:nucleic acid binding"/>
    <property type="evidence" value="ECO:0007669"/>
    <property type="project" value="InterPro"/>
</dbReference>
<dbReference type="PANTHER" id="PTHR42648">
    <property type="entry name" value="TRANSPOSASE, PUTATIVE-RELATED"/>
    <property type="match status" value="1"/>
</dbReference>
<dbReference type="InterPro" id="IPR039537">
    <property type="entry name" value="Retrotran_Ty1/copia-like"/>
</dbReference>
<evidence type="ECO:0000313" key="3">
    <source>
        <dbReference type="EMBL" id="GEU56946.1"/>
    </source>
</evidence>
<feature type="region of interest" description="Disordered" evidence="1">
    <location>
        <begin position="19"/>
        <end position="76"/>
    </location>
</feature>
<dbReference type="EMBL" id="BKCJ010003749">
    <property type="protein sequence ID" value="GEU56946.1"/>
    <property type="molecule type" value="Genomic_DNA"/>
</dbReference>
<dbReference type="InterPro" id="IPR001584">
    <property type="entry name" value="Integrase_cat-core"/>
</dbReference>
<feature type="region of interest" description="Disordered" evidence="1">
    <location>
        <begin position="475"/>
        <end position="508"/>
    </location>
</feature>
<gene>
    <name evidence="3" type="ORF">Tci_028924</name>
</gene>
<sequence>MEKTGNELHAMLKLHEQTLTKKDPALHAIRAGKVQKKNNKQKKPQMAARGQIQGKGKSKLAYAPKPKISPPPNRENLAKDSFCHKCGDTGIFTIELNTFANKSQVYDTGYGTHICNTTQGLRGSREIILVSRLYEDGYVNCFVDNTIQVSRNNMVYFSVVLRHGIFEIDLSNPNAIDSSMYVVSNERAKLNLDSALLWHYHLRHISKKRIEKLKHDGLLNSTDLRNFEKRVPCVSEKMARRPYTHQVERAKDLLGLIHTDEVENQLGKTIESLRSDRGGEYISQEFLDHLKYHEIITHCTSPYTPQHNGVSERRNRTLLDMVRSMMSQTTLPKSSWDYALETATCILNMVQTKKVEKTLYEDLKAQLQDKGIVISELKKLIKKLKGKSMDTKFEKSSVIRQLNAFKSQRPSALGKPTTFSNSFVRKDFSKSTSVTQTHVSNDFSKPVTAQTLSSNKKSILKNTNVLDPGMYKIHTDHNQTRTSQPQLKSNPQGDRVMHNNSQGKKHEVEYQRRGVKLSKYKTPVTACNDCLNAKTLDVKSISAMCDKCVLIDKHAMCVLNSVAKPIKRTVASESNKKPRNFTRKLYERVSKTCSWWRSTVSNTPLSSNSFAAHRDCPIYRRLWVLKAHDGKSQASN</sequence>
<proteinExistence type="predicted"/>
<dbReference type="InterPro" id="IPR025724">
    <property type="entry name" value="GAG-pre-integrase_dom"/>
</dbReference>
<feature type="compositionally biased region" description="Basic residues" evidence="1">
    <location>
        <begin position="33"/>
        <end position="43"/>
    </location>
</feature>
<dbReference type="Gene3D" id="3.30.420.10">
    <property type="entry name" value="Ribonuclease H-like superfamily/Ribonuclease H"/>
    <property type="match status" value="1"/>
</dbReference>
<dbReference type="PROSITE" id="PS50994">
    <property type="entry name" value="INTEGRASE"/>
    <property type="match status" value="1"/>
</dbReference>
<evidence type="ECO:0000259" key="2">
    <source>
        <dbReference type="PROSITE" id="PS50994"/>
    </source>
</evidence>
<dbReference type="GO" id="GO:0015074">
    <property type="term" value="P:DNA integration"/>
    <property type="evidence" value="ECO:0007669"/>
    <property type="project" value="InterPro"/>
</dbReference>
<comment type="caution">
    <text evidence="3">The sequence shown here is derived from an EMBL/GenBank/DDBJ whole genome shotgun (WGS) entry which is preliminary data.</text>
</comment>
<feature type="compositionally biased region" description="Polar residues" evidence="1">
    <location>
        <begin position="480"/>
        <end position="502"/>
    </location>
</feature>
<reference evidence="3" key="1">
    <citation type="journal article" date="2019" name="Sci. Rep.">
        <title>Draft genome of Tanacetum cinerariifolium, the natural source of mosquito coil.</title>
        <authorList>
            <person name="Yamashiro T."/>
            <person name="Shiraishi A."/>
            <person name="Satake H."/>
            <person name="Nakayama K."/>
        </authorList>
    </citation>
    <scope>NUCLEOTIDE SEQUENCE</scope>
</reference>
<feature type="domain" description="Integrase catalytic" evidence="2">
    <location>
        <begin position="203"/>
        <end position="368"/>
    </location>
</feature>
<dbReference type="AlphaFoldDB" id="A0A6L2L5Q0"/>
<organism evidence="3">
    <name type="scientific">Tanacetum cinerariifolium</name>
    <name type="common">Dalmatian daisy</name>
    <name type="synonym">Chrysanthemum cinerariifolium</name>
    <dbReference type="NCBI Taxonomy" id="118510"/>
    <lineage>
        <taxon>Eukaryota</taxon>
        <taxon>Viridiplantae</taxon>
        <taxon>Streptophyta</taxon>
        <taxon>Embryophyta</taxon>
        <taxon>Tracheophyta</taxon>
        <taxon>Spermatophyta</taxon>
        <taxon>Magnoliopsida</taxon>
        <taxon>eudicotyledons</taxon>
        <taxon>Gunneridae</taxon>
        <taxon>Pentapetalae</taxon>
        <taxon>asterids</taxon>
        <taxon>campanulids</taxon>
        <taxon>Asterales</taxon>
        <taxon>Asteraceae</taxon>
        <taxon>Asteroideae</taxon>
        <taxon>Anthemideae</taxon>
        <taxon>Anthemidinae</taxon>
        <taxon>Tanacetum</taxon>
    </lineage>
</organism>
<dbReference type="SUPFAM" id="SSF53098">
    <property type="entry name" value="Ribonuclease H-like"/>
    <property type="match status" value="1"/>
</dbReference>
<dbReference type="PANTHER" id="PTHR42648:SF27">
    <property type="entry name" value="RNA-DIRECTED DNA POLYMERASE"/>
    <property type="match status" value="1"/>
</dbReference>
<accession>A0A6L2L5Q0</accession>
<evidence type="ECO:0000256" key="1">
    <source>
        <dbReference type="SAM" id="MobiDB-lite"/>
    </source>
</evidence>
<name>A0A6L2L5Q0_TANCI</name>
<protein>
    <recommendedName>
        <fullName evidence="2">Integrase catalytic domain-containing protein</fullName>
    </recommendedName>
</protein>
<dbReference type="InterPro" id="IPR036397">
    <property type="entry name" value="RNaseH_sf"/>
</dbReference>
<dbReference type="Pfam" id="PF13976">
    <property type="entry name" value="gag_pre-integrs"/>
    <property type="match status" value="1"/>
</dbReference>